<sequence>MDFVFSCLGCHHKVPQTRWLKQQKVIVSQSGGQKFEIKVLAGLVSSEASLPPRQMAVFSLDLHMGFSVRNYFDLSPQPWRLKPASLSLSTHCLLSDSIEPLELKTALFLKPGKLKLDNLKETSEKLTPQLMYRQSSCLLLCGLFRRPPERHSNCKPGKSIKSSLPVLTLRNDLSLISRNLLYHPPFRTQKLVYNLLQSLAIVFLLFPQKCLIKYLISCTI</sequence>
<keyword evidence="1" id="KW-1185">Reference proteome</keyword>
<proteinExistence type="predicted"/>
<evidence type="ECO:0000313" key="2">
    <source>
        <dbReference type="RefSeq" id="XP_054935962.1"/>
    </source>
</evidence>
<evidence type="ECO:0000313" key="1">
    <source>
        <dbReference type="Proteomes" id="UP000248484"/>
    </source>
</evidence>
<organism evidence="1 2">
    <name type="scientific">Physeter macrocephalus</name>
    <name type="common">Sperm whale</name>
    <name type="synonym">Physeter catodon</name>
    <dbReference type="NCBI Taxonomy" id="9755"/>
    <lineage>
        <taxon>Eukaryota</taxon>
        <taxon>Metazoa</taxon>
        <taxon>Chordata</taxon>
        <taxon>Craniata</taxon>
        <taxon>Vertebrata</taxon>
        <taxon>Euteleostomi</taxon>
        <taxon>Mammalia</taxon>
        <taxon>Eutheria</taxon>
        <taxon>Laurasiatheria</taxon>
        <taxon>Artiodactyla</taxon>
        <taxon>Whippomorpha</taxon>
        <taxon>Cetacea</taxon>
        <taxon>Odontoceti</taxon>
        <taxon>Physeteridae</taxon>
        <taxon>Physeter</taxon>
    </lineage>
</organism>
<dbReference type="KEGG" id="pcad:129391524"/>
<name>A0A9W2W9X2_PHYMC</name>
<dbReference type="AlphaFoldDB" id="A0A9W2W9X2"/>
<dbReference type="Proteomes" id="UP000248484">
    <property type="component" value="Chromosome 18"/>
</dbReference>
<dbReference type="GeneID" id="129391524"/>
<gene>
    <name evidence="2" type="primary">LOC129391524</name>
</gene>
<dbReference type="RefSeq" id="XP_054935962.1">
    <property type="nucleotide sequence ID" value="XM_055079987.1"/>
</dbReference>
<accession>A0A9W2W9X2</accession>
<protein>
    <submittedName>
        <fullName evidence="2">Uncharacterized protein isoform X1</fullName>
    </submittedName>
</protein>
<reference evidence="2" key="1">
    <citation type="submission" date="2025-08" db="UniProtKB">
        <authorList>
            <consortium name="RefSeq"/>
        </authorList>
    </citation>
    <scope>IDENTIFICATION</scope>
    <source>
        <tissue evidence="2">Muscle</tissue>
    </source>
</reference>